<protein>
    <submittedName>
        <fullName evidence="2">Uncharacterized protein</fullName>
    </submittedName>
</protein>
<evidence type="ECO:0000313" key="2">
    <source>
        <dbReference type="WBParaSite" id="TREG1_53340.1"/>
    </source>
</evidence>
<dbReference type="GO" id="GO:0060271">
    <property type="term" value="P:cilium assembly"/>
    <property type="evidence" value="ECO:0007669"/>
    <property type="project" value="TreeGrafter"/>
</dbReference>
<dbReference type="AlphaFoldDB" id="A0AA85JVB3"/>
<sequence>MCMNGWLIPQGYLSEKSQHSNSDKIKPPLEEEVALRNISVPLNTETLQNELKESRCLHYPGILKLLDEARLYKALYIHLISLSSDENYAAKPAFYFDTNFTTEVIHLLDRKCEEDQSKLFVTNTIQSLDSKIYQKLFDHSLKQYNRTLELLQSYTDNLQEIMIRFEMLNFCLEVNQLKRATHQALSILDILFDQKTTIENFDASLSYNMNDCIGNDDMENTVSKHSSRIIQKFGITGCLIGALVIGILSQHHLVSEDQCCRSRRISVILFKSILHASLPCATSDFTYCYKHIPSQSLKILNLQKILTEYCFSPNIVIKVMGETIKHLVDYENYIQAFPIIYLMYYISKYLLQDLQLEIKSKLLRIKCLIGIGALKQALTEICAILQEQSDDSNTQECQISLINFDDAKMQDNLNILLTHRLSNETSEKWGALLFCEVQLVRALVCYEIAQSISYLPKKIPNEIQNLSYNPVGNQMTKSSGRKTKTTAPQKFVHFIYETEVNDQKNHSNFQSYVKELLFICASDICQILTNSIHDNCFRSMDCPFLSLCCEASFLLAKLLRSRHQARSGSLLMAYTLYSIQKLFSPLDNSDIRKISCHSESLTEKIPSEREIAKLWLQCRGELARCQMCEVDTGRLLTELPETENAEIPNEYDNLNKAFEELETKMYKHCWNEFSLLKCQLVFMRSGTLNKGSRNMLLGDYDLSLNLNDLHIYGILLKNDLIIQENFQSNMLLKSSTLYCVFDERLNILLDLQEILIEKLRKCGENICRKSMLQFNVSQVRLPLCKIWKHFIQVGLRIAMILLSFGDMKYFHPTRLEASSAKYEKFDNSRALCLLQSSSVEIYEEAHTLLCCIQNITEKLPSNNPCMESEILFIKGHLEMRLYLENKIDWKMPSESWTRSVCISAYVTGDKFFQHRVQNVLAYFWQLVVIKSGRQNLNLVDGQQAADNKVKSFHLKKQIQPIVSADKLKANGSTDSFAISVNASIWNSANMVHFSYLIADISVYHHLLPNLQTHIDLQDEILGRNPSLQKYLKLKYNRVAQ</sequence>
<organism evidence="1 2">
    <name type="scientific">Trichobilharzia regenti</name>
    <name type="common">Nasal bird schistosome</name>
    <dbReference type="NCBI Taxonomy" id="157069"/>
    <lineage>
        <taxon>Eukaryota</taxon>
        <taxon>Metazoa</taxon>
        <taxon>Spiralia</taxon>
        <taxon>Lophotrochozoa</taxon>
        <taxon>Platyhelminthes</taxon>
        <taxon>Trematoda</taxon>
        <taxon>Digenea</taxon>
        <taxon>Strigeidida</taxon>
        <taxon>Schistosomatoidea</taxon>
        <taxon>Schistosomatidae</taxon>
        <taxon>Trichobilharzia</taxon>
    </lineage>
</organism>
<proteinExistence type="predicted"/>
<keyword evidence="1" id="KW-1185">Reference proteome</keyword>
<dbReference type="PANTHER" id="PTHR33487">
    <property type="entry name" value="CILIA- AND FLAGELLA-ASSOCIATED PROTEIN 54"/>
    <property type="match status" value="1"/>
</dbReference>
<reference evidence="1" key="1">
    <citation type="submission" date="2022-06" db="EMBL/GenBank/DDBJ databases">
        <authorList>
            <person name="Berger JAMES D."/>
            <person name="Berger JAMES D."/>
        </authorList>
    </citation>
    <scope>NUCLEOTIDE SEQUENCE [LARGE SCALE GENOMIC DNA]</scope>
</reference>
<accession>A0AA85JVB3</accession>
<name>A0AA85JVB3_TRIRE</name>
<dbReference type="Proteomes" id="UP000050795">
    <property type="component" value="Unassembled WGS sequence"/>
</dbReference>
<reference evidence="2" key="2">
    <citation type="submission" date="2023-11" db="UniProtKB">
        <authorList>
            <consortium name="WormBaseParasite"/>
        </authorList>
    </citation>
    <scope>IDENTIFICATION</scope>
</reference>
<dbReference type="PANTHER" id="PTHR33487:SF1">
    <property type="entry name" value="CILIA- AND FLAGELLA-ASSOCIATED PROTEIN 54"/>
    <property type="match status" value="1"/>
</dbReference>
<evidence type="ECO:0000313" key="1">
    <source>
        <dbReference type="Proteomes" id="UP000050795"/>
    </source>
</evidence>
<dbReference type="WBParaSite" id="TREG1_53340.1">
    <property type="protein sequence ID" value="TREG1_53340.1"/>
    <property type="gene ID" value="TREG1_53340"/>
</dbReference>